<evidence type="ECO:0000256" key="1">
    <source>
        <dbReference type="ARBA" id="ARBA00022729"/>
    </source>
</evidence>
<feature type="domain" description="YdgH/BhsA/McbA-like" evidence="3">
    <location>
        <begin position="35"/>
        <end position="87"/>
    </location>
</feature>
<sequence length="87" mass="8863">MLTMKTLLIAVLTFSAAMASSAFAAQEINQPHGQQKIGTISDSSGATSLTDLEAKLQAKAAEAGASAFRITSAGGNNTLSGTADIYR</sequence>
<protein>
    <submittedName>
        <fullName evidence="4">DUF1471 domain-containing protein</fullName>
    </submittedName>
</protein>
<organism evidence="4 5">
    <name type="scientific">Leclercia pneumoniae</name>
    <dbReference type="NCBI Taxonomy" id="2815358"/>
    <lineage>
        <taxon>Bacteria</taxon>
        <taxon>Pseudomonadati</taxon>
        <taxon>Pseudomonadota</taxon>
        <taxon>Gammaproteobacteria</taxon>
        <taxon>Enterobacterales</taxon>
        <taxon>Enterobacteriaceae</taxon>
        <taxon>Leclercia</taxon>
    </lineage>
</organism>
<gene>
    <name evidence="4" type="ORF">KQ929_05250</name>
</gene>
<dbReference type="Pfam" id="PF07338">
    <property type="entry name" value="YdgH_BhsA-like"/>
    <property type="match status" value="1"/>
</dbReference>
<reference evidence="4 5" key="1">
    <citation type="submission" date="2021-06" db="EMBL/GenBank/DDBJ databases">
        <title>Leclercia pneumoniae sp. nov.</title>
        <authorList>
            <person name="Hoenemann M."/>
            <person name="Viehweger A."/>
            <person name="Dietze N."/>
        </authorList>
    </citation>
    <scope>NUCLEOTIDE SEQUENCE [LARGE SCALE GENOMIC DNA]</scope>
    <source>
        <strain evidence="5">49125</strain>
    </source>
</reference>
<evidence type="ECO:0000313" key="5">
    <source>
        <dbReference type="Proteomes" id="UP000683497"/>
    </source>
</evidence>
<dbReference type="InterPro" id="IPR010854">
    <property type="entry name" value="YdgH/BhsA/McbA-like_dom"/>
</dbReference>
<dbReference type="SUPFAM" id="SSF159871">
    <property type="entry name" value="YdgH-like"/>
    <property type="match status" value="1"/>
</dbReference>
<feature type="chain" id="PRO_5047310196" evidence="2">
    <location>
        <begin position="25"/>
        <end position="87"/>
    </location>
</feature>
<name>A0ABX8K0Z3_9ENTR</name>
<dbReference type="InterPro" id="IPR025543">
    <property type="entry name" value="Dodecin-like"/>
</dbReference>
<dbReference type="Gene3D" id="3.30.1660.10">
    <property type="entry name" value="Flavin-binding protein dodecin"/>
    <property type="match status" value="1"/>
</dbReference>
<dbReference type="InterPro" id="IPR036275">
    <property type="entry name" value="YdgH-like_sf"/>
</dbReference>
<dbReference type="Proteomes" id="UP000683497">
    <property type="component" value="Chromosome"/>
</dbReference>
<feature type="signal peptide" evidence="2">
    <location>
        <begin position="1"/>
        <end position="24"/>
    </location>
</feature>
<keyword evidence="5" id="KW-1185">Reference proteome</keyword>
<evidence type="ECO:0000256" key="2">
    <source>
        <dbReference type="SAM" id="SignalP"/>
    </source>
</evidence>
<dbReference type="EMBL" id="CP076838">
    <property type="protein sequence ID" value="QWW81681.1"/>
    <property type="molecule type" value="Genomic_DNA"/>
</dbReference>
<proteinExistence type="predicted"/>
<evidence type="ECO:0000313" key="4">
    <source>
        <dbReference type="EMBL" id="QWW81681.1"/>
    </source>
</evidence>
<evidence type="ECO:0000259" key="3">
    <source>
        <dbReference type="Pfam" id="PF07338"/>
    </source>
</evidence>
<keyword evidence="1 2" id="KW-0732">Signal</keyword>
<accession>A0ABX8K0Z3</accession>